<dbReference type="EMBL" id="LPUY01000078">
    <property type="protein sequence ID" value="KUP92119.1"/>
    <property type="molecule type" value="Genomic_DNA"/>
</dbReference>
<dbReference type="InterPro" id="IPR004090">
    <property type="entry name" value="Chemotax_Me-accpt_rcpt"/>
</dbReference>
<dbReference type="Gene3D" id="6.10.340.10">
    <property type="match status" value="1"/>
</dbReference>
<evidence type="ECO:0000256" key="3">
    <source>
        <dbReference type="ARBA" id="ARBA00029447"/>
    </source>
</evidence>
<gene>
    <name evidence="8" type="primary">trg_3</name>
    <name evidence="8" type="ORF">TRIHO_29410</name>
</gene>
<feature type="domain" description="HAMP" evidence="7">
    <location>
        <begin position="436"/>
        <end position="482"/>
    </location>
</feature>
<dbReference type="GO" id="GO:0007165">
    <property type="term" value="P:signal transduction"/>
    <property type="evidence" value="ECO:0007669"/>
    <property type="project" value="UniProtKB-KW"/>
</dbReference>
<comment type="subcellular location">
    <subcellularLocation>
        <location evidence="1">Membrane</location>
    </subcellularLocation>
</comment>
<dbReference type="InterPro" id="IPR004089">
    <property type="entry name" value="MCPsignal_dom"/>
</dbReference>
<sequence length="811" mass="87154">MFRFSNLNLAKKLSLMIAIPAVVVVIALGALDLFQLTKSLDEEHETTYSSFVHGRSDALEQWLEGVQGDVLALTSSYAITTALKDFNAAWQGYEGSVSADLRSLYIAENPHPLGQKDELLDASDGSAWSAAHQLHHVGLRSYQRARGYYDLFLFDMQGNLVYSVFKEDDFGLNFVDGAYADSGLGEVFQAGQALDAGAFHMTDIAPYGPSAGAAAMFMSAPIFEGAERIGVVAVQVPMDVMTRVLSDAEILGETGEVYLVDATGKVLTNSRHEGGFVALDQLPERPHVQSALNGESTYFPTAVGVTGAVSTAMTESVVVPGGDRWGLIFEKDRAETMQIVRKAMVVKAVELAIAVVLLALLSWLAARSVARRIGRLSTEIGELAQQKYEREIPDQACQDEIGFISRMLASLQNCLRQGAEAQAREKVVLENNAQVVRILSEALMDLARGDFRNQLTDHFPEEHKKLRYSLNDAMDGLNEVVLNVSDTAEGINRGAYEISVSADELSSRTESQAATLEQTAAALEQVTVSVKSATEHVQTVEDTVNTARSKAEESSEIVRATIQAMSGIEQSSEQISQIISVIDDIAFQTNLLALNAGVEAARAGEAGRGFAVVASEVRGLAQRSSDAALEIKALIEKSGQQVGKGVEMVGRTGDALTMIADQVKDISGLIKQISQSSQEQSTALSEISTGMSQLDQVTQSNAAMVEENTAACHLLRTDAQKLSQFVGRFKTQDSRPIAGDAQPALEVSNIKESSSAVADVPVVIADDNGVIAEDWPEPEASAAEIDWDDAAEDSFAKPAKAAAANDKWTDF</sequence>
<accession>A0A132BUQ3</accession>
<evidence type="ECO:0000256" key="4">
    <source>
        <dbReference type="PROSITE-ProRule" id="PRU00284"/>
    </source>
</evidence>
<keyword evidence="5" id="KW-0812">Transmembrane</keyword>
<comment type="similarity">
    <text evidence="3">Belongs to the methyl-accepting chemotaxis (MCP) protein family.</text>
</comment>
<organism evidence="8 9">
    <name type="scientific">Tritonibacter horizontis</name>
    <dbReference type="NCBI Taxonomy" id="1768241"/>
    <lineage>
        <taxon>Bacteria</taxon>
        <taxon>Pseudomonadati</taxon>
        <taxon>Pseudomonadota</taxon>
        <taxon>Alphaproteobacteria</taxon>
        <taxon>Rhodobacterales</taxon>
        <taxon>Paracoccaceae</taxon>
        <taxon>Tritonibacter</taxon>
    </lineage>
</organism>
<evidence type="ECO:0000259" key="6">
    <source>
        <dbReference type="PROSITE" id="PS50111"/>
    </source>
</evidence>
<evidence type="ECO:0000256" key="1">
    <source>
        <dbReference type="ARBA" id="ARBA00004370"/>
    </source>
</evidence>
<dbReference type="GO" id="GO:0016020">
    <property type="term" value="C:membrane"/>
    <property type="evidence" value="ECO:0007669"/>
    <property type="project" value="UniProtKB-SubCell"/>
</dbReference>
<comment type="caution">
    <text evidence="8">The sequence shown here is derived from an EMBL/GenBank/DDBJ whole genome shotgun (WGS) entry which is preliminary data.</text>
</comment>
<feature type="domain" description="Methyl-accepting transducer" evidence="6">
    <location>
        <begin position="487"/>
        <end position="716"/>
    </location>
</feature>
<feature type="transmembrane region" description="Helical" evidence="5">
    <location>
        <begin position="13"/>
        <end position="34"/>
    </location>
</feature>
<evidence type="ECO:0000256" key="2">
    <source>
        <dbReference type="ARBA" id="ARBA00022500"/>
    </source>
</evidence>
<keyword evidence="5" id="KW-1133">Transmembrane helix</keyword>
<feature type="transmembrane region" description="Helical" evidence="5">
    <location>
        <begin position="345"/>
        <end position="366"/>
    </location>
</feature>
<dbReference type="PANTHER" id="PTHR43531:SF11">
    <property type="entry name" value="METHYL-ACCEPTING CHEMOTAXIS PROTEIN 3"/>
    <property type="match status" value="1"/>
</dbReference>
<name>A0A132BUQ3_9RHOB</name>
<reference evidence="8 9" key="1">
    <citation type="submission" date="2015-12" db="EMBL/GenBank/DDBJ databases">
        <title>Genome sequence of the marine Rhodobacteraceae strain O3.65, Candidatus Tritonibacter horizontis.</title>
        <authorList>
            <person name="Poehlein A."/>
            <person name="Giebel H.A."/>
            <person name="Voget S."/>
            <person name="Brinkhoff T."/>
        </authorList>
    </citation>
    <scope>NUCLEOTIDE SEQUENCE [LARGE SCALE GENOMIC DNA]</scope>
    <source>
        <strain evidence="8 9">O3.65</strain>
    </source>
</reference>
<dbReference type="PROSITE" id="PS50885">
    <property type="entry name" value="HAMP"/>
    <property type="match status" value="1"/>
</dbReference>
<dbReference type="PANTHER" id="PTHR43531">
    <property type="entry name" value="PROTEIN ICFG"/>
    <property type="match status" value="1"/>
</dbReference>
<dbReference type="Proteomes" id="UP000068382">
    <property type="component" value="Unassembled WGS sequence"/>
</dbReference>
<dbReference type="AlphaFoldDB" id="A0A132BUQ3"/>
<dbReference type="InterPro" id="IPR051310">
    <property type="entry name" value="MCP_chemotaxis"/>
</dbReference>
<keyword evidence="5" id="KW-0472">Membrane</keyword>
<dbReference type="Gene3D" id="1.10.287.950">
    <property type="entry name" value="Methyl-accepting chemotaxis protein"/>
    <property type="match status" value="1"/>
</dbReference>
<dbReference type="InterPro" id="IPR003660">
    <property type="entry name" value="HAMP_dom"/>
</dbReference>
<keyword evidence="9" id="KW-1185">Reference proteome</keyword>
<evidence type="ECO:0000256" key="5">
    <source>
        <dbReference type="SAM" id="Phobius"/>
    </source>
</evidence>
<dbReference type="FunFam" id="1.10.287.950:FF:000001">
    <property type="entry name" value="Methyl-accepting chemotaxis sensory transducer"/>
    <property type="match status" value="1"/>
</dbReference>
<evidence type="ECO:0000313" key="9">
    <source>
        <dbReference type="Proteomes" id="UP000068382"/>
    </source>
</evidence>
<dbReference type="GO" id="GO:0004888">
    <property type="term" value="F:transmembrane signaling receptor activity"/>
    <property type="evidence" value="ECO:0007669"/>
    <property type="project" value="InterPro"/>
</dbReference>
<dbReference type="PROSITE" id="PS50111">
    <property type="entry name" value="CHEMOTAXIS_TRANSDUC_2"/>
    <property type="match status" value="1"/>
</dbReference>
<keyword evidence="2" id="KW-0145">Chemotaxis</keyword>
<evidence type="ECO:0000313" key="8">
    <source>
        <dbReference type="EMBL" id="KUP92119.1"/>
    </source>
</evidence>
<dbReference type="RefSeq" id="WP_068245227.1">
    <property type="nucleotide sequence ID" value="NZ_LPUY01000078.1"/>
</dbReference>
<protein>
    <submittedName>
        <fullName evidence="8">Methyl-accepting chemotaxis protein III</fullName>
    </submittedName>
</protein>
<proteinExistence type="inferred from homology"/>
<dbReference type="Pfam" id="PF00015">
    <property type="entry name" value="MCPsignal"/>
    <property type="match status" value="1"/>
</dbReference>
<dbReference type="SUPFAM" id="SSF58104">
    <property type="entry name" value="Methyl-accepting chemotaxis protein (MCP) signaling domain"/>
    <property type="match status" value="1"/>
</dbReference>
<dbReference type="SMART" id="SM00283">
    <property type="entry name" value="MA"/>
    <property type="match status" value="1"/>
</dbReference>
<evidence type="ECO:0000259" key="7">
    <source>
        <dbReference type="PROSITE" id="PS50885"/>
    </source>
</evidence>
<dbReference type="OrthoDB" id="354287at2"/>
<dbReference type="PATRIC" id="fig|1768241.3.peg.3078"/>
<dbReference type="Gene3D" id="3.30.450.20">
    <property type="entry name" value="PAS domain"/>
    <property type="match status" value="1"/>
</dbReference>
<dbReference type="PRINTS" id="PR00260">
    <property type="entry name" value="CHEMTRNSDUCR"/>
</dbReference>
<dbReference type="CDD" id="cd11386">
    <property type="entry name" value="MCP_signal"/>
    <property type="match status" value="1"/>
</dbReference>
<keyword evidence="4" id="KW-0807">Transducer</keyword>
<dbReference type="GO" id="GO:0006935">
    <property type="term" value="P:chemotaxis"/>
    <property type="evidence" value="ECO:0007669"/>
    <property type="project" value="UniProtKB-KW"/>
</dbReference>